<dbReference type="Proteomes" id="UP001221757">
    <property type="component" value="Unassembled WGS sequence"/>
</dbReference>
<dbReference type="AlphaFoldDB" id="A0AAD7GTE5"/>
<gene>
    <name evidence="1" type="ORF">B0H17DRAFT_1126538</name>
</gene>
<accession>A0AAD7GTE5</accession>
<reference evidence="1" key="1">
    <citation type="submission" date="2023-03" db="EMBL/GenBank/DDBJ databases">
        <title>Massive genome expansion in bonnet fungi (Mycena s.s.) driven by repeated elements and novel gene families across ecological guilds.</title>
        <authorList>
            <consortium name="Lawrence Berkeley National Laboratory"/>
            <person name="Harder C.B."/>
            <person name="Miyauchi S."/>
            <person name="Viragh M."/>
            <person name="Kuo A."/>
            <person name="Thoen E."/>
            <person name="Andreopoulos B."/>
            <person name="Lu D."/>
            <person name="Skrede I."/>
            <person name="Drula E."/>
            <person name="Henrissat B."/>
            <person name="Morin E."/>
            <person name="Kohler A."/>
            <person name="Barry K."/>
            <person name="LaButti K."/>
            <person name="Morin E."/>
            <person name="Salamov A."/>
            <person name="Lipzen A."/>
            <person name="Mereny Z."/>
            <person name="Hegedus B."/>
            <person name="Baldrian P."/>
            <person name="Stursova M."/>
            <person name="Weitz H."/>
            <person name="Taylor A."/>
            <person name="Grigoriev I.V."/>
            <person name="Nagy L.G."/>
            <person name="Martin F."/>
            <person name="Kauserud H."/>
        </authorList>
    </citation>
    <scope>NUCLEOTIDE SEQUENCE</scope>
    <source>
        <strain evidence="1">CBHHK067</strain>
    </source>
</reference>
<dbReference type="EMBL" id="JARKIE010000009">
    <property type="protein sequence ID" value="KAJ7704914.1"/>
    <property type="molecule type" value="Genomic_DNA"/>
</dbReference>
<keyword evidence="2" id="KW-1185">Reference proteome</keyword>
<name>A0AAD7GTE5_MYCRO</name>
<evidence type="ECO:0000313" key="1">
    <source>
        <dbReference type="EMBL" id="KAJ7704914.1"/>
    </source>
</evidence>
<evidence type="ECO:0000313" key="2">
    <source>
        <dbReference type="Proteomes" id="UP001221757"/>
    </source>
</evidence>
<proteinExistence type="predicted"/>
<organism evidence="1 2">
    <name type="scientific">Mycena rosella</name>
    <name type="common">Pink bonnet</name>
    <name type="synonym">Agaricus rosellus</name>
    <dbReference type="NCBI Taxonomy" id="1033263"/>
    <lineage>
        <taxon>Eukaryota</taxon>
        <taxon>Fungi</taxon>
        <taxon>Dikarya</taxon>
        <taxon>Basidiomycota</taxon>
        <taxon>Agaricomycotina</taxon>
        <taxon>Agaricomycetes</taxon>
        <taxon>Agaricomycetidae</taxon>
        <taxon>Agaricales</taxon>
        <taxon>Marasmiineae</taxon>
        <taxon>Mycenaceae</taxon>
        <taxon>Mycena</taxon>
    </lineage>
</organism>
<protein>
    <submittedName>
        <fullName evidence="1">Uncharacterized protein</fullName>
    </submittedName>
</protein>
<sequence length="120" mass="13031">MAAGGIIFVELKYCEFPKGANTSARKRRDMEISDYGAVPGLRYPRFSMSPITDGTGMAAVRRVPWNRGDGNGRQPYESLATSPLAMSVTLEEGSREGWLDILQVLQVAVAHNNSSGAQLL</sequence>
<comment type="caution">
    <text evidence="1">The sequence shown here is derived from an EMBL/GenBank/DDBJ whole genome shotgun (WGS) entry which is preliminary data.</text>
</comment>